<name>A0A173REP7_9FIRM</name>
<dbReference type="OrthoDB" id="2064118at2"/>
<organism evidence="2 3">
    <name type="scientific">Dorea longicatena</name>
    <dbReference type="NCBI Taxonomy" id="88431"/>
    <lineage>
        <taxon>Bacteria</taxon>
        <taxon>Bacillati</taxon>
        <taxon>Bacillota</taxon>
        <taxon>Clostridia</taxon>
        <taxon>Lachnospirales</taxon>
        <taxon>Lachnospiraceae</taxon>
        <taxon>Dorea</taxon>
    </lineage>
</organism>
<reference evidence="2 3" key="1">
    <citation type="submission" date="2015-09" db="EMBL/GenBank/DDBJ databases">
        <authorList>
            <consortium name="Pathogen Informatics"/>
        </authorList>
    </citation>
    <scope>NUCLEOTIDE SEQUENCE [LARGE SCALE GENOMIC DNA]</scope>
    <source>
        <strain evidence="2 3">2789STDY5834961</strain>
    </source>
</reference>
<evidence type="ECO:0000259" key="1">
    <source>
        <dbReference type="Pfam" id="PF20378"/>
    </source>
</evidence>
<dbReference type="Proteomes" id="UP000095597">
    <property type="component" value="Unassembled WGS sequence"/>
</dbReference>
<accession>A0A173REP7</accession>
<feature type="domain" description="DUF6673" evidence="1">
    <location>
        <begin position="14"/>
        <end position="108"/>
    </location>
</feature>
<dbReference type="EMBL" id="CYXO01000002">
    <property type="protein sequence ID" value="CUM75788.1"/>
    <property type="molecule type" value="Genomic_DNA"/>
</dbReference>
<proteinExistence type="predicted"/>
<dbReference type="RefSeq" id="WP_055213434.1">
    <property type="nucleotide sequence ID" value="NZ_CYXO01000002.1"/>
</dbReference>
<dbReference type="Pfam" id="PF20378">
    <property type="entry name" value="DUF6673"/>
    <property type="match status" value="1"/>
</dbReference>
<evidence type="ECO:0000313" key="3">
    <source>
        <dbReference type="Proteomes" id="UP000095597"/>
    </source>
</evidence>
<evidence type="ECO:0000313" key="2">
    <source>
        <dbReference type="EMBL" id="CUM75788.1"/>
    </source>
</evidence>
<dbReference type="AlphaFoldDB" id="A0A173REP7"/>
<sequence length="113" mass="12733">MKKIAVTILNQKLSADLLNPKVVKKYQTEIDKVTEKANDTEGKTDEEVIVNQCEAVIEMIDNIFGKGSAKKVLGEETDLLTCLQAYFELTTMYKNQVVPYMNKEIAKMKAGEK</sequence>
<protein>
    <recommendedName>
        <fullName evidence="1">DUF6673 domain-containing protein</fullName>
    </recommendedName>
</protein>
<gene>
    <name evidence="2" type="ORF">ERS852573_00389</name>
</gene>
<dbReference type="InterPro" id="IPR046655">
    <property type="entry name" value="DUF6673"/>
</dbReference>